<organism evidence="1 2">
    <name type="scientific">Colletotrichum truncatum</name>
    <name type="common">Anthracnose fungus</name>
    <name type="synonym">Colletotrichum capsici</name>
    <dbReference type="NCBI Taxonomy" id="5467"/>
    <lineage>
        <taxon>Eukaryota</taxon>
        <taxon>Fungi</taxon>
        <taxon>Dikarya</taxon>
        <taxon>Ascomycota</taxon>
        <taxon>Pezizomycotina</taxon>
        <taxon>Sordariomycetes</taxon>
        <taxon>Hypocreomycetidae</taxon>
        <taxon>Glomerellales</taxon>
        <taxon>Glomerellaceae</taxon>
        <taxon>Colletotrichum</taxon>
        <taxon>Colletotrichum truncatum species complex</taxon>
    </lineage>
</organism>
<dbReference type="Proteomes" id="UP000805649">
    <property type="component" value="Unassembled WGS sequence"/>
</dbReference>
<evidence type="ECO:0000313" key="2">
    <source>
        <dbReference type="Proteomes" id="UP000805649"/>
    </source>
</evidence>
<sequence>MAEPIPDSLRQADITRFINRANQLRNHKPAITYWCEYWVINQILAKQLHNVDDESLSYTTNLMDRLERTKTENSAEEAITDDTVGQAYVEQFAQEAFDRAEKVMRANRVTRQTADTYDAAATFFLLGNIWGQIDEETQKKVKYAKWNAARILKAIKEGKDPNESNPKQEPEPEEALPILDPSDPEVQGLASPPPKAAFVEDDPETEFYKKAASPGVATPPNVPAESEPAQSSVLDLPSVPSGNDVKPQVPQTQGYFDPPEQFPPSPLSQTGANDTTGPANLPSAPSPFAGSSAGPSFSPPNNASPWQPPQIPKPTPPPAPEQFKPPPSIPQQPKAPVVPISNNSWTPNSGPTDDLDLPKAQKHAKWAISALNFEDVPTAVKELRNALAALGAQ</sequence>
<evidence type="ECO:0000313" key="1">
    <source>
        <dbReference type="EMBL" id="KAL0935736.1"/>
    </source>
</evidence>
<proteinExistence type="predicted"/>
<gene>
    <name evidence="1" type="ORF">CTRU02_210327</name>
</gene>
<comment type="caution">
    <text evidence="1">The sequence shown here is derived from an EMBL/GenBank/DDBJ whole genome shotgun (WGS) entry which is preliminary data.</text>
</comment>
<reference evidence="1 2" key="1">
    <citation type="journal article" date="2020" name="Phytopathology">
        <title>Genome Sequence Resources of Colletotrichum truncatum, C. plurivorum, C. musicola, and C. sojae: Four Species Pathogenic to Soybean (Glycine max).</title>
        <authorList>
            <person name="Rogerio F."/>
            <person name="Boufleur T.R."/>
            <person name="Ciampi-Guillardi M."/>
            <person name="Sukno S.A."/>
            <person name="Thon M.R."/>
            <person name="Massola Junior N.S."/>
            <person name="Baroncelli R."/>
        </authorList>
    </citation>
    <scope>NUCLEOTIDE SEQUENCE [LARGE SCALE GENOMIC DNA]</scope>
    <source>
        <strain evidence="1 2">CMES1059</strain>
    </source>
</reference>
<keyword evidence="2" id="KW-1185">Reference proteome</keyword>
<protein>
    <submittedName>
        <fullName evidence="1">Vacuolar protein sorting-associated protein vta1 like protein</fullName>
    </submittedName>
</protein>
<name>A0ACC3YWA4_COLTU</name>
<accession>A0ACC3YWA4</accession>
<dbReference type="EMBL" id="VUJX02000006">
    <property type="protein sequence ID" value="KAL0935736.1"/>
    <property type="molecule type" value="Genomic_DNA"/>
</dbReference>